<keyword evidence="8" id="KW-1185">Reference proteome</keyword>
<proteinExistence type="predicted"/>
<sequence>MEQNAMEIVNDDVSDEKADVEMEHKNEKDTECKDEEQKSLNSLNELTKCCNTKYEPQEINEDNNFDKSSTRLVLSTKFKNLNESVDCADVIQLQELKCGPSYEDTIETKVIPELNNFFGHEFESEQYFNLISSSKQTEDFDLSCDETNVILPSFSDSHCTDSFSYSFYSDNISSPPCTSYMSSLPGTSNEHSECSLTKEDLLFSYFEKISHDNLESMSESNKTIEIKDVENNDTLEKKKLVDLLQYLLENVKLEDNNEVQNNSECFVEDRIIINPNIMYNIELKLHLKKMQLLADQVSKTPDDSTVLNECMELMSIPEIKHRQQIITGECKPFPEDISESNCYNIQYKGWDKIMVSQAVILCHVGFDFTSKDTLYLLRDEAINYIKRFAGIMKKNFDIQSKSSSPSSIDPILNSLHEMGVKGGVAELIKHYKNDVFDRRNRLLKECEDFQSTINQFVVCSLVTPKIKNKDDTQKFFVEEQSISKINFTNESMEEKASISTKINLFESSNIDNINTAPVKSENTNTADVYNRKMYYTKCSNTDLQINDLLKCSHMITTPSDYKTNSFTSTKSFLSSNNLFKQQNENNINLLKNKNLSEVLKSDDIFDATENKKNIDKVKMQSTSTSNTVSSNSVKSIGLDQASFQKVINAFNNNFDRESVYGNSSQSQNIPIYINPDIDDTMNEENYL</sequence>
<dbReference type="InterPro" id="IPR006565">
    <property type="entry name" value="BTP"/>
</dbReference>
<dbReference type="Pfam" id="PF07524">
    <property type="entry name" value="Bromo_TP"/>
    <property type="match status" value="1"/>
</dbReference>
<keyword evidence="2" id="KW-0805">Transcription regulation</keyword>
<name>A0A6G0YUS9_APHCR</name>
<feature type="domain" description="Bromodomain associated" evidence="6">
    <location>
        <begin position="352"/>
        <end position="421"/>
    </location>
</feature>
<feature type="non-terminal residue" evidence="7">
    <location>
        <position position="687"/>
    </location>
</feature>
<protein>
    <submittedName>
        <fullName evidence="7">BTP domain-containing protein</fullName>
    </submittedName>
</protein>
<evidence type="ECO:0000313" key="7">
    <source>
        <dbReference type="EMBL" id="KAF0761531.1"/>
    </source>
</evidence>
<dbReference type="Proteomes" id="UP000478052">
    <property type="component" value="Unassembled WGS sequence"/>
</dbReference>
<comment type="subcellular location">
    <subcellularLocation>
        <location evidence="1">Nucleus</location>
    </subcellularLocation>
</comment>
<dbReference type="AlphaFoldDB" id="A0A6G0YUS9"/>
<gene>
    <name evidence="7" type="ORF">FWK35_00007941</name>
</gene>
<evidence type="ECO:0000313" key="8">
    <source>
        <dbReference type="Proteomes" id="UP000478052"/>
    </source>
</evidence>
<keyword evidence="3" id="KW-0804">Transcription</keyword>
<feature type="compositionally biased region" description="Basic and acidic residues" evidence="5">
    <location>
        <begin position="15"/>
        <end position="37"/>
    </location>
</feature>
<dbReference type="GO" id="GO:0005634">
    <property type="term" value="C:nucleus"/>
    <property type="evidence" value="ECO:0007669"/>
    <property type="project" value="UniProtKB-SubCell"/>
</dbReference>
<keyword evidence="4" id="KW-0539">Nucleus</keyword>
<dbReference type="EMBL" id="VUJU01002365">
    <property type="protein sequence ID" value="KAF0761531.1"/>
    <property type="molecule type" value="Genomic_DNA"/>
</dbReference>
<accession>A0A6G0YUS9</accession>
<evidence type="ECO:0000256" key="2">
    <source>
        <dbReference type="ARBA" id="ARBA00023015"/>
    </source>
</evidence>
<evidence type="ECO:0000256" key="3">
    <source>
        <dbReference type="ARBA" id="ARBA00023163"/>
    </source>
</evidence>
<comment type="caution">
    <text evidence="7">The sequence shown here is derived from an EMBL/GenBank/DDBJ whole genome shotgun (WGS) entry which is preliminary data.</text>
</comment>
<evidence type="ECO:0000256" key="4">
    <source>
        <dbReference type="ARBA" id="ARBA00023242"/>
    </source>
</evidence>
<evidence type="ECO:0000259" key="6">
    <source>
        <dbReference type="Pfam" id="PF07524"/>
    </source>
</evidence>
<organism evidence="7 8">
    <name type="scientific">Aphis craccivora</name>
    <name type="common">Cowpea aphid</name>
    <dbReference type="NCBI Taxonomy" id="307492"/>
    <lineage>
        <taxon>Eukaryota</taxon>
        <taxon>Metazoa</taxon>
        <taxon>Ecdysozoa</taxon>
        <taxon>Arthropoda</taxon>
        <taxon>Hexapoda</taxon>
        <taxon>Insecta</taxon>
        <taxon>Pterygota</taxon>
        <taxon>Neoptera</taxon>
        <taxon>Paraneoptera</taxon>
        <taxon>Hemiptera</taxon>
        <taxon>Sternorrhyncha</taxon>
        <taxon>Aphidomorpha</taxon>
        <taxon>Aphidoidea</taxon>
        <taxon>Aphididae</taxon>
        <taxon>Aphidini</taxon>
        <taxon>Aphis</taxon>
        <taxon>Aphis</taxon>
    </lineage>
</organism>
<dbReference type="OrthoDB" id="6600038at2759"/>
<evidence type="ECO:0000256" key="5">
    <source>
        <dbReference type="SAM" id="MobiDB-lite"/>
    </source>
</evidence>
<evidence type="ECO:0000256" key="1">
    <source>
        <dbReference type="ARBA" id="ARBA00004123"/>
    </source>
</evidence>
<reference evidence="7 8" key="1">
    <citation type="submission" date="2019-08" db="EMBL/GenBank/DDBJ databases">
        <title>Whole genome of Aphis craccivora.</title>
        <authorList>
            <person name="Voronova N.V."/>
            <person name="Shulinski R.S."/>
            <person name="Bandarenka Y.V."/>
            <person name="Zhorov D.G."/>
            <person name="Warner D."/>
        </authorList>
    </citation>
    <scope>NUCLEOTIDE SEQUENCE [LARGE SCALE GENOMIC DNA]</scope>
    <source>
        <strain evidence="7">180601</strain>
        <tissue evidence="7">Whole Body</tissue>
    </source>
</reference>
<feature type="region of interest" description="Disordered" evidence="5">
    <location>
        <begin position="1"/>
        <end position="37"/>
    </location>
</feature>